<dbReference type="InterPro" id="IPR036188">
    <property type="entry name" value="FAD/NAD-bd_sf"/>
</dbReference>
<reference evidence="2 3" key="1">
    <citation type="submission" date="2023-10" db="EMBL/GenBank/DDBJ databases">
        <title>Draft genome sequence of Xylaria bambusicola isolate GMP-LS, the root and basal stem rot pathogen of sugarcane in Indonesia.</title>
        <authorList>
            <person name="Selvaraj P."/>
            <person name="Muralishankar V."/>
            <person name="Muruganantham S."/>
            <person name="Sp S."/>
            <person name="Haryani S."/>
            <person name="Lau K.J.X."/>
            <person name="Naqvi N.I."/>
        </authorList>
    </citation>
    <scope>NUCLEOTIDE SEQUENCE [LARGE SCALE GENOMIC DNA]</scope>
    <source>
        <strain evidence="2">GMP-LS</strain>
    </source>
</reference>
<keyword evidence="3" id="KW-1185">Reference proteome</keyword>
<dbReference type="GO" id="GO:0016491">
    <property type="term" value="F:oxidoreductase activity"/>
    <property type="evidence" value="ECO:0007669"/>
    <property type="project" value="InterPro"/>
</dbReference>
<proteinExistence type="predicted"/>
<protein>
    <recommendedName>
        <fullName evidence="1">FAD/NAD(P)-binding domain-containing protein</fullName>
    </recommendedName>
</protein>
<organism evidence="2 3">
    <name type="scientific">Xylaria bambusicola</name>
    <dbReference type="NCBI Taxonomy" id="326684"/>
    <lineage>
        <taxon>Eukaryota</taxon>
        <taxon>Fungi</taxon>
        <taxon>Dikarya</taxon>
        <taxon>Ascomycota</taxon>
        <taxon>Pezizomycotina</taxon>
        <taxon>Sordariomycetes</taxon>
        <taxon>Xylariomycetidae</taxon>
        <taxon>Xylariales</taxon>
        <taxon>Xylariaceae</taxon>
        <taxon>Xylaria</taxon>
    </lineage>
</organism>
<evidence type="ECO:0000313" key="2">
    <source>
        <dbReference type="EMBL" id="KAK5636792.1"/>
    </source>
</evidence>
<feature type="domain" description="FAD/NAD(P)-binding" evidence="1">
    <location>
        <begin position="10"/>
        <end position="137"/>
    </location>
</feature>
<dbReference type="Proteomes" id="UP001305414">
    <property type="component" value="Unassembled WGS sequence"/>
</dbReference>
<evidence type="ECO:0000313" key="3">
    <source>
        <dbReference type="Proteomes" id="UP001305414"/>
    </source>
</evidence>
<accession>A0AAN7UVA4</accession>
<gene>
    <name evidence="2" type="ORF">RRF57_012504</name>
</gene>
<dbReference type="SUPFAM" id="SSF51905">
    <property type="entry name" value="FAD/NAD(P)-binding domain"/>
    <property type="match status" value="1"/>
</dbReference>
<comment type="caution">
    <text evidence="2">The sequence shown here is derived from an EMBL/GenBank/DDBJ whole genome shotgun (WGS) entry which is preliminary data.</text>
</comment>
<dbReference type="Gene3D" id="3.50.50.60">
    <property type="entry name" value="FAD/NAD(P)-binding domain"/>
    <property type="match status" value="1"/>
</dbReference>
<name>A0AAN7UVA4_9PEZI</name>
<dbReference type="EMBL" id="JAWHQM010000078">
    <property type="protein sequence ID" value="KAK5636792.1"/>
    <property type="molecule type" value="Genomic_DNA"/>
</dbReference>
<sequence length="148" mass="16297">MKAIDRLTADALIIGGSHAGLSAALTLYRSVHTTVIFDNNMPRNSYATAVRHTSTWEGRTPAEMREASRKELVSTGLTTFVDATAESVLRTSEGLFEVTDNTGSRWQGRTLLLATGSTDIFPDLEGYLDLYTRGMYVLFSEKRVRTAS</sequence>
<dbReference type="InterPro" id="IPR023753">
    <property type="entry name" value="FAD/NAD-binding_dom"/>
</dbReference>
<dbReference type="AlphaFoldDB" id="A0AAN7UVA4"/>
<dbReference type="Pfam" id="PF07992">
    <property type="entry name" value="Pyr_redox_2"/>
    <property type="match status" value="1"/>
</dbReference>
<evidence type="ECO:0000259" key="1">
    <source>
        <dbReference type="Pfam" id="PF07992"/>
    </source>
</evidence>